<dbReference type="GO" id="GO:0015658">
    <property type="term" value="F:branched-chain amino acid transmembrane transporter activity"/>
    <property type="evidence" value="ECO:0007669"/>
    <property type="project" value="TreeGrafter"/>
</dbReference>
<keyword evidence="8" id="KW-1185">Reference proteome</keyword>
<accession>A0A437QX91</accession>
<evidence type="ECO:0000256" key="5">
    <source>
        <dbReference type="ARBA" id="ARBA00022970"/>
    </source>
</evidence>
<keyword evidence="3" id="KW-0547">Nucleotide-binding</keyword>
<organism evidence="7 8">
    <name type="scientific">Hwanghaeella grinnelliae</name>
    <dbReference type="NCBI Taxonomy" id="2500179"/>
    <lineage>
        <taxon>Bacteria</taxon>
        <taxon>Pseudomonadati</taxon>
        <taxon>Pseudomonadota</taxon>
        <taxon>Alphaproteobacteria</taxon>
        <taxon>Rhodospirillales</taxon>
        <taxon>Rhodospirillaceae</taxon>
        <taxon>Hwanghaeella</taxon>
    </lineage>
</organism>
<dbReference type="RefSeq" id="WP_127764425.1">
    <property type="nucleotide sequence ID" value="NZ_SADE01000001.1"/>
</dbReference>
<proteinExistence type="inferred from homology"/>
<dbReference type="Gene3D" id="3.40.50.300">
    <property type="entry name" value="P-loop containing nucleotide triphosphate hydrolases"/>
    <property type="match status" value="1"/>
</dbReference>
<evidence type="ECO:0000313" key="7">
    <source>
        <dbReference type="EMBL" id="RVU39053.1"/>
    </source>
</evidence>
<dbReference type="GO" id="GO:0005524">
    <property type="term" value="F:ATP binding"/>
    <property type="evidence" value="ECO:0007669"/>
    <property type="project" value="UniProtKB-KW"/>
</dbReference>
<gene>
    <name evidence="7" type="ORF">EOI86_07290</name>
</gene>
<keyword evidence="4 7" id="KW-0067">ATP-binding</keyword>
<dbReference type="SUPFAM" id="SSF52540">
    <property type="entry name" value="P-loop containing nucleoside triphosphate hydrolases"/>
    <property type="match status" value="1"/>
</dbReference>
<comment type="caution">
    <text evidence="7">The sequence shown here is derived from an EMBL/GenBank/DDBJ whole genome shotgun (WGS) entry which is preliminary data.</text>
</comment>
<evidence type="ECO:0000256" key="3">
    <source>
        <dbReference type="ARBA" id="ARBA00022741"/>
    </source>
</evidence>
<feature type="domain" description="ABC transporter" evidence="6">
    <location>
        <begin position="6"/>
        <end position="236"/>
    </location>
</feature>
<evidence type="ECO:0000256" key="4">
    <source>
        <dbReference type="ARBA" id="ARBA00022840"/>
    </source>
</evidence>
<evidence type="ECO:0000256" key="1">
    <source>
        <dbReference type="ARBA" id="ARBA00005417"/>
    </source>
</evidence>
<sequence>MSEVLLHLQGVTGGYGEADILHDVSMEVAPGEVVVIVGPNGAGKSTAMKSVFGLLNVRGGKIIFDGQDLTGLRPDEVVQRGVSYVPQTENVFPSLSVHENLEMGAYLRNDDISDALERVYGLFPPLREKRRQAAGTLSGGQRQMVAMGRALMLDPKLLLLDEPTAGLSPLYMDQIFSIVREINALGVAILMVEQNAKQALGIAHRAYVLVDGTNRHDGTGQELLDDPEVAEMFLGGGKPAAGDGSGAAE</sequence>
<keyword evidence="2" id="KW-0813">Transport</keyword>
<dbReference type="GO" id="GO:0015807">
    <property type="term" value="P:L-amino acid transport"/>
    <property type="evidence" value="ECO:0007669"/>
    <property type="project" value="TreeGrafter"/>
</dbReference>
<dbReference type="SMART" id="SM00382">
    <property type="entry name" value="AAA"/>
    <property type="match status" value="1"/>
</dbReference>
<evidence type="ECO:0000259" key="6">
    <source>
        <dbReference type="PROSITE" id="PS50893"/>
    </source>
</evidence>
<dbReference type="InterPro" id="IPR017871">
    <property type="entry name" value="ABC_transporter-like_CS"/>
</dbReference>
<dbReference type="InterPro" id="IPR003439">
    <property type="entry name" value="ABC_transporter-like_ATP-bd"/>
</dbReference>
<dbReference type="InterPro" id="IPR003593">
    <property type="entry name" value="AAA+_ATPase"/>
</dbReference>
<dbReference type="InterPro" id="IPR027417">
    <property type="entry name" value="P-loop_NTPase"/>
</dbReference>
<comment type="similarity">
    <text evidence="1">Belongs to the ABC transporter superfamily.</text>
</comment>
<protein>
    <submittedName>
        <fullName evidence="7">ABC transporter ATP-binding protein</fullName>
    </submittedName>
</protein>
<evidence type="ECO:0000313" key="8">
    <source>
        <dbReference type="Proteomes" id="UP000287447"/>
    </source>
</evidence>
<dbReference type="CDD" id="cd03224">
    <property type="entry name" value="ABC_TM1139_LivF_branched"/>
    <property type="match status" value="1"/>
</dbReference>
<dbReference type="PROSITE" id="PS00211">
    <property type="entry name" value="ABC_TRANSPORTER_1"/>
    <property type="match status" value="1"/>
</dbReference>
<dbReference type="PANTHER" id="PTHR43820">
    <property type="entry name" value="HIGH-AFFINITY BRANCHED-CHAIN AMINO ACID TRANSPORT ATP-BINDING PROTEIN LIVF"/>
    <property type="match status" value="1"/>
</dbReference>
<dbReference type="PROSITE" id="PS50893">
    <property type="entry name" value="ABC_TRANSPORTER_2"/>
    <property type="match status" value="1"/>
</dbReference>
<dbReference type="OrthoDB" id="9775250at2"/>
<evidence type="ECO:0000256" key="2">
    <source>
        <dbReference type="ARBA" id="ARBA00022448"/>
    </source>
</evidence>
<dbReference type="Proteomes" id="UP000287447">
    <property type="component" value="Unassembled WGS sequence"/>
</dbReference>
<dbReference type="PANTHER" id="PTHR43820:SF4">
    <property type="entry name" value="HIGH-AFFINITY BRANCHED-CHAIN AMINO ACID TRANSPORT ATP-BINDING PROTEIN LIVF"/>
    <property type="match status" value="1"/>
</dbReference>
<name>A0A437QX91_9PROT</name>
<dbReference type="InterPro" id="IPR052156">
    <property type="entry name" value="BCAA_Transport_ATP-bd_LivF"/>
</dbReference>
<dbReference type="AlphaFoldDB" id="A0A437QX91"/>
<dbReference type="EMBL" id="SADE01000001">
    <property type="protein sequence ID" value="RVU39053.1"/>
    <property type="molecule type" value="Genomic_DNA"/>
</dbReference>
<dbReference type="Pfam" id="PF00005">
    <property type="entry name" value="ABC_tran"/>
    <property type="match status" value="1"/>
</dbReference>
<reference evidence="8" key="1">
    <citation type="submission" date="2019-01" db="EMBL/GenBank/DDBJ databases">
        <title>Gri0909 isolated from a small marine red alga.</title>
        <authorList>
            <person name="Kim J."/>
            <person name="Jeong S.E."/>
            <person name="Jeon C.O."/>
        </authorList>
    </citation>
    <scope>NUCLEOTIDE SEQUENCE [LARGE SCALE GENOMIC DNA]</scope>
    <source>
        <strain evidence="8">Gri0909</strain>
    </source>
</reference>
<dbReference type="GO" id="GO:0016887">
    <property type="term" value="F:ATP hydrolysis activity"/>
    <property type="evidence" value="ECO:0007669"/>
    <property type="project" value="InterPro"/>
</dbReference>
<keyword evidence="5" id="KW-0029">Amino-acid transport</keyword>